<proteinExistence type="predicted"/>
<dbReference type="GO" id="GO:0005634">
    <property type="term" value="C:nucleus"/>
    <property type="evidence" value="ECO:0007669"/>
    <property type="project" value="UniProtKB-SubCell"/>
</dbReference>
<dbReference type="InterPro" id="IPR059002">
    <property type="entry name" value="IBH1_N"/>
</dbReference>
<dbReference type="EMBL" id="BMAC01000610">
    <property type="protein sequence ID" value="GFQ00146.1"/>
    <property type="molecule type" value="Genomic_DNA"/>
</dbReference>
<dbReference type="InterPro" id="IPR044549">
    <property type="entry name" value="bHLH_AtIBH1-like"/>
</dbReference>
<feature type="domain" description="IBH1-like N-terminal" evidence="5">
    <location>
        <begin position="12"/>
        <end position="74"/>
    </location>
</feature>
<dbReference type="InterPro" id="IPR044660">
    <property type="entry name" value="IBH1-like"/>
</dbReference>
<dbReference type="AlphaFoldDB" id="A0A830CYL0"/>
<evidence type="ECO:0000256" key="2">
    <source>
        <dbReference type="ARBA" id="ARBA00023015"/>
    </source>
</evidence>
<sequence length="144" mass="16231">MKATPRNPSSIKTMLASRFLGAMKKLKNNNSTPSMADKRKRYHAIRAAAYASMASVVGPNKAWSRALLRKIKKQRKTTHHHHATNPRSDLGFLGPENDLRKLVPGGKALDFGRLLNETSDYIQCLRAQVEVMRMIVDYSSNFSF</sequence>
<name>A0A830CYL0_9LAMI</name>
<reference evidence="6" key="1">
    <citation type="submission" date="2020-07" db="EMBL/GenBank/DDBJ databases">
        <title>Ethylene signaling mediates host invasion by parasitic plants.</title>
        <authorList>
            <person name="Yoshida S."/>
        </authorList>
    </citation>
    <scope>NUCLEOTIDE SEQUENCE</scope>
    <source>
        <strain evidence="6">Okayama</strain>
    </source>
</reference>
<keyword evidence="3" id="KW-0804">Transcription</keyword>
<dbReference type="PANTHER" id="PTHR33124">
    <property type="entry name" value="TRANSCRIPTION FACTOR IBH1-LIKE 1"/>
    <property type="match status" value="1"/>
</dbReference>
<dbReference type="PANTHER" id="PTHR33124:SF40">
    <property type="entry name" value="TRANSCRIPTION FACTOR IBH1"/>
    <property type="match status" value="1"/>
</dbReference>
<keyword evidence="2" id="KW-0805">Transcription regulation</keyword>
<gene>
    <name evidence="6" type="ORF">PHJA_002158600</name>
</gene>
<evidence type="ECO:0000259" key="5">
    <source>
        <dbReference type="Pfam" id="PF26576"/>
    </source>
</evidence>
<evidence type="ECO:0000256" key="1">
    <source>
        <dbReference type="ARBA" id="ARBA00004123"/>
    </source>
</evidence>
<dbReference type="Pfam" id="PF26576">
    <property type="entry name" value="IBH1_N"/>
    <property type="match status" value="1"/>
</dbReference>
<organism evidence="6 7">
    <name type="scientific">Phtheirospermum japonicum</name>
    <dbReference type="NCBI Taxonomy" id="374723"/>
    <lineage>
        <taxon>Eukaryota</taxon>
        <taxon>Viridiplantae</taxon>
        <taxon>Streptophyta</taxon>
        <taxon>Embryophyta</taxon>
        <taxon>Tracheophyta</taxon>
        <taxon>Spermatophyta</taxon>
        <taxon>Magnoliopsida</taxon>
        <taxon>eudicotyledons</taxon>
        <taxon>Gunneridae</taxon>
        <taxon>Pentapetalae</taxon>
        <taxon>asterids</taxon>
        <taxon>lamiids</taxon>
        <taxon>Lamiales</taxon>
        <taxon>Orobanchaceae</taxon>
        <taxon>Orobanchaceae incertae sedis</taxon>
        <taxon>Phtheirospermum</taxon>
    </lineage>
</organism>
<dbReference type="GO" id="GO:0006355">
    <property type="term" value="P:regulation of DNA-templated transcription"/>
    <property type="evidence" value="ECO:0007669"/>
    <property type="project" value="InterPro"/>
</dbReference>
<dbReference type="OrthoDB" id="786845at2759"/>
<dbReference type="Proteomes" id="UP000653305">
    <property type="component" value="Unassembled WGS sequence"/>
</dbReference>
<protein>
    <submittedName>
        <fullName evidence="6">Transcription factor ibh1</fullName>
    </submittedName>
</protein>
<keyword evidence="7" id="KW-1185">Reference proteome</keyword>
<evidence type="ECO:0000313" key="7">
    <source>
        <dbReference type="Proteomes" id="UP000653305"/>
    </source>
</evidence>
<dbReference type="CDD" id="cd11444">
    <property type="entry name" value="bHLH_AtIBH1_like"/>
    <property type="match status" value="1"/>
</dbReference>
<accession>A0A830CYL0</accession>
<evidence type="ECO:0000256" key="3">
    <source>
        <dbReference type="ARBA" id="ARBA00023163"/>
    </source>
</evidence>
<comment type="subcellular location">
    <subcellularLocation>
        <location evidence="1">Nucleus</location>
    </subcellularLocation>
</comment>
<keyword evidence="4" id="KW-0539">Nucleus</keyword>
<comment type="caution">
    <text evidence="6">The sequence shown here is derived from an EMBL/GenBank/DDBJ whole genome shotgun (WGS) entry which is preliminary data.</text>
</comment>
<evidence type="ECO:0000256" key="4">
    <source>
        <dbReference type="ARBA" id="ARBA00023242"/>
    </source>
</evidence>
<evidence type="ECO:0000313" key="6">
    <source>
        <dbReference type="EMBL" id="GFQ00146.1"/>
    </source>
</evidence>